<dbReference type="EMBL" id="JARBDR010000640">
    <property type="protein sequence ID" value="KAJ8310449.1"/>
    <property type="molecule type" value="Genomic_DNA"/>
</dbReference>
<organism evidence="2 3">
    <name type="scientific">Tegillarca granosa</name>
    <name type="common">Malaysian cockle</name>
    <name type="synonym">Anadara granosa</name>
    <dbReference type="NCBI Taxonomy" id="220873"/>
    <lineage>
        <taxon>Eukaryota</taxon>
        <taxon>Metazoa</taxon>
        <taxon>Spiralia</taxon>
        <taxon>Lophotrochozoa</taxon>
        <taxon>Mollusca</taxon>
        <taxon>Bivalvia</taxon>
        <taxon>Autobranchia</taxon>
        <taxon>Pteriomorphia</taxon>
        <taxon>Arcoida</taxon>
        <taxon>Arcoidea</taxon>
        <taxon>Arcidae</taxon>
        <taxon>Tegillarca</taxon>
    </lineage>
</organism>
<feature type="compositionally biased region" description="Basic residues" evidence="1">
    <location>
        <begin position="132"/>
        <end position="157"/>
    </location>
</feature>
<keyword evidence="3" id="KW-1185">Reference proteome</keyword>
<protein>
    <submittedName>
        <fullName evidence="2">Uncharacterized protein</fullName>
    </submittedName>
</protein>
<proteinExistence type="predicted"/>
<name>A0ABQ9EZ54_TEGGR</name>
<feature type="compositionally biased region" description="Basic and acidic residues" evidence="1">
    <location>
        <begin position="119"/>
        <end position="131"/>
    </location>
</feature>
<comment type="caution">
    <text evidence="2">The sequence shown here is derived from an EMBL/GenBank/DDBJ whole genome shotgun (WGS) entry which is preliminary data.</text>
</comment>
<evidence type="ECO:0000313" key="3">
    <source>
        <dbReference type="Proteomes" id="UP001217089"/>
    </source>
</evidence>
<feature type="region of interest" description="Disordered" evidence="1">
    <location>
        <begin position="113"/>
        <end position="211"/>
    </location>
</feature>
<reference evidence="2 3" key="1">
    <citation type="submission" date="2022-12" db="EMBL/GenBank/DDBJ databases">
        <title>Chromosome-level genome of Tegillarca granosa.</title>
        <authorList>
            <person name="Kim J."/>
        </authorList>
    </citation>
    <scope>NUCLEOTIDE SEQUENCE [LARGE SCALE GENOMIC DNA]</scope>
    <source>
        <strain evidence="2">Teg-2019</strain>
        <tissue evidence="2">Adductor muscle</tissue>
    </source>
</reference>
<accession>A0ABQ9EZ54</accession>
<feature type="compositionally biased region" description="Polar residues" evidence="1">
    <location>
        <begin position="1"/>
        <end position="15"/>
    </location>
</feature>
<feature type="region of interest" description="Disordered" evidence="1">
    <location>
        <begin position="48"/>
        <end position="67"/>
    </location>
</feature>
<feature type="region of interest" description="Disordered" evidence="1">
    <location>
        <begin position="1"/>
        <end position="34"/>
    </location>
</feature>
<evidence type="ECO:0000313" key="2">
    <source>
        <dbReference type="EMBL" id="KAJ8310449.1"/>
    </source>
</evidence>
<evidence type="ECO:0000256" key="1">
    <source>
        <dbReference type="SAM" id="MobiDB-lite"/>
    </source>
</evidence>
<gene>
    <name evidence="2" type="ORF">KUTeg_012314</name>
</gene>
<dbReference type="Proteomes" id="UP001217089">
    <property type="component" value="Unassembled WGS sequence"/>
</dbReference>
<sequence>MDYLLQTSQDSTSSVIRRRKSPSPRPERPKSEISVRWADLVETTEITPVKRREGSQNLKNKPRPISDLEDNIEFFDEMYGDVIDDFQSFTGGSSLSPDMKSSFGSQISLQPYSSLQNLEKLKRQDSFDSKPCKRRMSTPHPIKSRQKQSTPKQKKQQHTMTPLVRSHSMPESLDKLHKKKKYITLGSSNLHGEGFLHHGEDDSSSDDGSDISIDRMSLYEKTLSARSSNIQLATLDEVS</sequence>